<accession>A0A0U5BCF5</accession>
<dbReference type="OrthoDB" id="7869153at2"/>
<dbReference type="InterPro" id="IPR026838">
    <property type="entry name" value="YheC/D"/>
</dbReference>
<dbReference type="KEGG" id="asoc:CB4_02037"/>
<dbReference type="RefSeq" id="WP_096465532.1">
    <property type="nucleotide sequence ID" value="NZ_AP017312.1"/>
</dbReference>
<dbReference type="InterPro" id="IPR013815">
    <property type="entry name" value="ATP_grasp_subdomain_1"/>
</dbReference>
<proteinExistence type="predicted"/>
<dbReference type="Gene3D" id="3.30.1490.20">
    <property type="entry name" value="ATP-grasp fold, A domain"/>
    <property type="match status" value="1"/>
</dbReference>
<dbReference type="EMBL" id="AP017312">
    <property type="protein sequence ID" value="BAU27863.1"/>
    <property type="molecule type" value="Genomic_DNA"/>
</dbReference>
<dbReference type="Pfam" id="PF14398">
    <property type="entry name" value="ATPgrasp_YheCD"/>
    <property type="match status" value="1"/>
</dbReference>
<evidence type="ECO:0000313" key="2">
    <source>
        <dbReference type="Proteomes" id="UP000217696"/>
    </source>
</evidence>
<dbReference type="Proteomes" id="UP000217696">
    <property type="component" value="Chromosome"/>
</dbReference>
<sequence>MSKFTLRVSSKDRGQLSLHPLQAQKLGLVRQNMRLQFGSKSIPIFLSIRSSQNENELIISQNIFEKFPIPLCNRYELQIKDDILQVGPYVSFLTSYYQSDLDNYLCNLRDYLKYYEEIGGAVLAFALKGVQSSECVIEGYMYNPLTENWVKGVYPYPDAVFVRGHVNSKEWRDHYLEVKGDRTLFNDFYFNKWEMHQLLDSSKHFEGYLPATILAQDSDEFFSFLRQHSSVYLKPVHGTMGVSILKVSRSKAGISFRFRDGETNKNTMFTSVDEAAAFLKSVLKDEPYIAQQSIPLAVYQQRMMDFRLIVVKNGDGQWEYMGMIGRYGAKKSVVSNISAGGMAHKGEVALQKAFSLNKNEAKKLHQKMSVLAMKIATFFDQSGLHCGNLGIDLGVDRHQKIWIIEVQHYSPAHSIALDVGDEGMYQRILRNNMLYLRKLACYAEGRNKDENS</sequence>
<evidence type="ECO:0000313" key="1">
    <source>
        <dbReference type="EMBL" id="BAU27863.1"/>
    </source>
</evidence>
<protein>
    <submittedName>
        <fullName evidence="1">Endospore coat-associated protein YheD</fullName>
    </submittedName>
</protein>
<gene>
    <name evidence="1" type="primary">yheD_3</name>
    <name evidence="1" type="ORF">CB4_02037</name>
</gene>
<dbReference type="SUPFAM" id="SSF56059">
    <property type="entry name" value="Glutathione synthetase ATP-binding domain-like"/>
    <property type="match status" value="1"/>
</dbReference>
<dbReference type="GO" id="GO:0005524">
    <property type="term" value="F:ATP binding"/>
    <property type="evidence" value="ECO:0007669"/>
    <property type="project" value="InterPro"/>
</dbReference>
<name>A0A0U5BCF5_9BACL</name>
<reference evidence="1 2" key="1">
    <citation type="submission" date="2015-12" db="EMBL/GenBank/DDBJ databases">
        <title>Genome sequence of Aneurinibacillus soli.</title>
        <authorList>
            <person name="Lee J.S."/>
            <person name="Lee K.C."/>
            <person name="Kim K.K."/>
            <person name="Lee B.W."/>
        </authorList>
    </citation>
    <scope>NUCLEOTIDE SEQUENCE [LARGE SCALE GENOMIC DNA]</scope>
    <source>
        <strain evidence="1 2">CB4</strain>
    </source>
</reference>
<dbReference type="Gene3D" id="3.30.470.20">
    <property type="entry name" value="ATP-grasp fold, B domain"/>
    <property type="match status" value="1"/>
</dbReference>
<keyword evidence="2" id="KW-1185">Reference proteome</keyword>
<dbReference type="AlphaFoldDB" id="A0A0U5BCF5"/>
<organism evidence="1 2">
    <name type="scientific">Aneurinibacillus soli</name>
    <dbReference type="NCBI Taxonomy" id="1500254"/>
    <lineage>
        <taxon>Bacteria</taxon>
        <taxon>Bacillati</taxon>
        <taxon>Bacillota</taxon>
        <taxon>Bacilli</taxon>
        <taxon>Bacillales</taxon>
        <taxon>Paenibacillaceae</taxon>
        <taxon>Aneurinibacillus group</taxon>
        <taxon>Aneurinibacillus</taxon>
    </lineage>
</organism>